<dbReference type="InterPro" id="IPR043928">
    <property type="entry name" value="DNVP"/>
</dbReference>
<reference evidence="1" key="1">
    <citation type="journal article" date="2008" name="J. Phycol.">
        <title>mRNA EDITING AND SPLICED-LEADER RNA TRANS-SPLICING GROUPS OXYRRHIS, NOCTILUCA, HETEROCAPSA, AND AMPHIDINIUM AS BASAL LINEAGES OF DINOFLAGELLATES.</title>
        <authorList>
            <person name="Zhang H."/>
            <person name="Lin S."/>
        </authorList>
    </citation>
    <scope>NUCLEOTIDE SEQUENCE</scope>
    <source>
        <strain evidence="1">CCMP449</strain>
    </source>
</reference>
<dbReference type="AlphaFoldDB" id="A8I1U1"/>
<dbReference type="GO" id="GO:0051276">
    <property type="term" value="P:chromosome organization"/>
    <property type="evidence" value="ECO:0007669"/>
    <property type="project" value="InterPro"/>
</dbReference>
<evidence type="ECO:0000313" key="1">
    <source>
        <dbReference type="EMBL" id="ABV72550.1"/>
    </source>
</evidence>
<proteinExistence type="evidence at transcript level"/>
<dbReference type="GO" id="GO:0003677">
    <property type="term" value="F:DNA binding"/>
    <property type="evidence" value="ECO:0007669"/>
    <property type="project" value="InterPro"/>
</dbReference>
<protein>
    <submittedName>
        <fullName evidence="1">Uncharacterized protein</fullName>
    </submittedName>
</protein>
<organism evidence="1">
    <name type="scientific">Kryptoperidinium triquetrum</name>
    <name type="common">Dinoflagellate</name>
    <name type="synonym">Heterocapsa triquetra</name>
    <dbReference type="NCBI Taxonomy" id="66468"/>
    <lineage>
        <taxon>Eukaryota</taxon>
        <taxon>Sar</taxon>
        <taxon>Alveolata</taxon>
        <taxon>Dinophyceae</taxon>
        <taxon>Peridiniales</taxon>
        <taxon>Kryptoperidiniaceae</taxon>
        <taxon>Kryptoperidinium</taxon>
    </lineage>
</organism>
<accession>A8I1U1</accession>
<name>A8I1U1_KRYTR</name>
<dbReference type="Pfam" id="PF19060">
    <property type="entry name" value="DVNP"/>
    <property type="match status" value="1"/>
</dbReference>
<dbReference type="EMBL" id="EU153210">
    <property type="protein sequence ID" value="ABV72550.1"/>
    <property type="molecule type" value="mRNA"/>
</dbReference>
<sequence>MALPMKKAAMKAAKAGAMKAMKAKKVSKVAKGKFAKAVVMRGSKAKTSGGLTKDQLFKNKRGKIVSKKASAAGKKRFAAIKGWFDAVKSARKALNVSGFVAINGKTSQGKALYAKAKAMYSS</sequence>